<dbReference type="OrthoDB" id="9801912at2"/>
<comment type="similarity">
    <text evidence="1">Belongs to the bacterial solute-binding protein 5 family.</text>
</comment>
<accession>A0A511UNV9</accession>
<evidence type="ECO:0000313" key="7">
    <source>
        <dbReference type="Proteomes" id="UP000321303"/>
    </source>
</evidence>
<evidence type="ECO:0000256" key="4">
    <source>
        <dbReference type="SAM" id="SignalP"/>
    </source>
</evidence>
<proteinExistence type="inferred from homology"/>
<dbReference type="SUPFAM" id="SSF53850">
    <property type="entry name" value="Periplasmic binding protein-like II"/>
    <property type="match status" value="1"/>
</dbReference>
<feature type="chain" id="PRO_5021867737" evidence="4">
    <location>
        <begin position="31"/>
        <end position="534"/>
    </location>
</feature>
<keyword evidence="2" id="KW-0813">Transport</keyword>
<dbReference type="PANTHER" id="PTHR30290:SF9">
    <property type="entry name" value="OLIGOPEPTIDE-BINDING PROTEIN APPA"/>
    <property type="match status" value="1"/>
</dbReference>
<evidence type="ECO:0000256" key="3">
    <source>
        <dbReference type="ARBA" id="ARBA00022729"/>
    </source>
</evidence>
<dbReference type="InterPro" id="IPR039424">
    <property type="entry name" value="SBP_5"/>
</dbReference>
<dbReference type="GO" id="GO:0015833">
    <property type="term" value="P:peptide transport"/>
    <property type="evidence" value="ECO:0007669"/>
    <property type="project" value="TreeGrafter"/>
</dbReference>
<dbReference type="CDD" id="cd08518">
    <property type="entry name" value="PBP2_NikA_DppA_OppA_like_19"/>
    <property type="match status" value="1"/>
</dbReference>
<name>A0A511UNV9_9GAMM</name>
<dbReference type="GO" id="GO:0043190">
    <property type="term" value="C:ATP-binding cassette (ABC) transporter complex"/>
    <property type="evidence" value="ECO:0007669"/>
    <property type="project" value="InterPro"/>
</dbReference>
<sequence>MAKPTRPILLSIALSCLASGCLVVASTAQAKETLILAIGGEPEQGFDPLLGWGQYGNPLFQSTLLSRDKHLSPQPELATAWSLSEDRLTWTLTLRDDARFADGTPLTADDVAYTFNAAAQAGGRADLSALEQAKAVGSDTVMLQLRAPRITFLDQLVTLGIVPHAERQNSYSDGYGRQPMGSGPYQLVEWQEGEQLIVERNPYFYGPTPAFDRLVFLFTGEDATLSAAHAGQVDIAAVPPALAANVPAHMQRLTMESVDNRGILFPMRFTNGEHAASGAPIGNDVTADLAIRQAINLAVDRDTLVEVALHGYGRPAFGPADGLPWSDEEEQMEAPNLAHAADILDAAGWQLHDDGLRYKDDLPARFRLTYPAGDTTRQLLAEVSAEMVRPLGIEMQPTGRHWDDIQREALHQDAILFGFGSHSPQEIYYLFHSQHAGNGFYNSGFYANAAVDAHLDAAQAAESIEQANREWQAAQWDGATGYGVRGDSSWAWLVNLEHVYFANTCLDVGELGVAPHGHGWPVTANLLEWRWTCD</sequence>
<protein>
    <submittedName>
        <fullName evidence="6">Solute-binding protein</fullName>
    </submittedName>
</protein>
<organism evidence="6 7">
    <name type="scientific">Halovibrio variabilis</name>
    <dbReference type="NCBI Taxonomy" id="31910"/>
    <lineage>
        <taxon>Bacteria</taxon>
        <taxon>Pseudomonadati</taxon>
        <taxon>Pseudomonadota</taxon>
        <taxon>Gammaproteobacteria</taxon>
        <taxon>Oceanospirillales</taxon>
        <taxon>Halomonadaceae</taxon>
        <taxon>Halovibrio</taxon>
    </lineage>
</organism>
<evidence type="ECO:0000313" key="6">
    <source>
        <dbReference type="EMBL" id="GEN28257.1"/>
    </source>
</evidence>
<dbReference type="GO" id="GO:1904680">
    <property type="term" value="F:peptide transmembrane transporter activity"/>
    <property type="evidence" value="ECO:0007669"/>
    <property type="project" value="TreeGrafter"/>
</dbReference>
<keyword evidence="3 4" id="KW-0732">Signal</keyword>
<dbReference type="Gene3D" id="3.10.105.10">
    <property type="entry name" value="Dipeptide-binding Protein, Domain 3"/>
    <property type="match status" value="1"/>
</dbReference>
<dbReference type="AlphaFoldDB" id="A0A511UNV9"/>
<dbReference type="Gene3D" id="3.40.190.10">
    <property type="entry name" value="Periplasmic binding protein-like II"/>
    <property type="match status" value="1"/>
</dbReference>
<reference evidence="6 7" key="1">
    <citation type="submission" date="2019-07" db="EMBL/GenBank/DDBJ databases">
        <title>Whole genome shotgun sequence of Halomonas variabilis NBRC 102410.</title>
        <authorList>
            <person name="Hosoyama A."/>
            <person name="Uohara A."/>
            <person name="Ohji S."/>
            <person name="Ichikawa N."/>
        </authorList>
    </citation>
    <scope>NUCLEOTIDE SEQUENCE [LARGE SCALE GENOMIC DNA]</scope>
    <source>
        <strain evidence="6 7">NBRC 102410</strain>
    </source>
</reference>
<evidence type="ECO:0000259" key="5">
    <source>
        <dbReference type="Pfam" id="PF00496"/>
    </source>
</evidence>
<feature type="domain" description="Solute-binding protein family 5" evidence="5">
    <location>
        <begin position="73"/>
        <end position="438"/>
    </location>
</feature>
<gene>
    <name evidence="6" type="ORF">HVA01_19030</name>
</gene>
<dbReference type="PANTHER" id="PTHR30290">
    <property type="entry name" value="PERIPLASMIC BINDING COMPONENT OF ABC TRANSPORTER"/>
    <property type="match status" value="1"/>
</dbReference>
<evidence type="ECO:0000256" key="2">
    <source>
        <dbReference type="ARBA" id="ARBA00022448"/>
    </source>
</evidence>
<comment type="caution">
    <text evidence="6">The sequence shown here is derived from an EMBL/GenBank/DDBJ whole genome shotgun (WGS) entry which is preliminary data.</text>
</comment>
<dbReference type="GO" id="GO:0030288">
    <property type="term" value="C:outer membrane-bounded periplasmic space"/>
    <property type="evidence" value="ECO:0007669"/>
    <property type="project" value="UniProtKB-ARBA"/>
</dbReference>
<dbReference type="Proteomes" id="UP000321303">
    <property type="component" value="Unassembled WGS sequence"/>
</dbReference>
<dbReference type="PIRSF" id="PIRSF002741">
    <property type="entry name" value="MppA"/>
    <property type="match status" value="1"/>
</dbReference>
<dbReference type="EMBL" id="BJXV01000010">
    <property type="protein sequence ID" value="GEN28257.1"/>
    <property type="molecule type" value="Genomic_DNA"/>
</dbReference>
<evidence type="ECO:0000256" key="1">
    <source>
        <dbReference type="ARBA" id="ARBA00005695"/>
    </source>
</evidence>
<dbReference type="RefSeq" id="WP_146875098.1">
    <property type="nucleotide sequence ID" value="NZ_BJXV01000010.1"/>
</dbReference>
<dbReference type="PROSITE" id="PS51257">
    <property type="entry name" value="PROKAR_LIPOPROTEIN"/>
    <property type="match status" value="1"/>
</dbReference>
<dbReference type="InterPro" id="IPR030678">
    <property type="entry name" value="Peptide/Ni-bd"/>
</dbReference>
<feature type="signal peptide" evidence="4">
    <location>
        <begin position="1"/>
        <end position="30"/>
    </location>
</feature>
<dbReference type="InterPro" id="IPR000914">
    <property type="entry name" value="SBP_5_dom"/>
</dbReference>
<dbReference type="Pfam" id="PF00496">
    <property type="entry name" value="SBP_bac_5"/>
    <property type="match status" value="1"/>
</dbReference>
<keyword evidence="7" id="KW-1185">Reference proteome</keyword>